<keyword evidence="2" id="KW-1185">Reference proteome</keyword>
<accession>H0GW08</accession>
<dbReference type="HOGENOM" id="CLU_1161934_0_0_1"/>
<dbReference type="EMBL" id="AGVY01000247">
    <property type="protein sequence ID" value="EHN02017.1"/>
    <property type="molecule type" value="Genomic_DNA"/>
</dbReference>
<dbReference type="Proteomes" id="UP000009009">
    <property type="component" value="Unassembled WGS sequence"/>
</dbReference>
<comment type="caution">
    <text evidence="1">The sequence shown here is derived from an EMBL/GenBank/DDBJ whole genome shotgun (WGS) entry which is preliminary data.</text>
</comment>
<dbReference type="PhylomeDB" id="H0GW08"/>
<proteinExistence type="predicted"/>
<dbReference type="OrthoDB" id="3981267at2759"/>
<organism evidence="1 2">
    <name type="scientific">Saccharomyces cerevisiae x Saccharomyces kudriavzevii (strain VIN7)</name>
    <name type="common">Yeast</name>
    <dbReference type="NCBI Taxonomy" id="1095631"/>
    <lineage>
        <taxon>Eukaryota</taxon>
        <taxon>Fungi</taxon>
        <taxon>Dikarya</taxon>
        <taxon>Ascomycota</taxon>
        <taxon>Saccharomycotina</taxon>
        <taxon>Saccharomycetes</taxon>
        <taxon>Saccharomycetales</taxon>
        <taxon>Saccharomycetaceae</taxon>
        <taxon>Saccharomyces</taxon>
    </lineage>
</organism>
<name>H0GW08_SACCK</name>
<protein>
    <submittedName>
        <fullName evidence="1">Pfs1p</fullName>
    </submittedName>
</protein>
<dbReference type="AlphaFoldDB" id="H0GW08"/>
<sequence length="241" mass="28585">MDMNQNYAQLSIPELKEAKASKLNKMNNFRSSPIAEIINKIPLDYGKIYNTTFPECNPALRRRQHEQWPVHENPMRIADSMSPQISSINCLPNLYPYGSLSLPNPYLSYINHVEKANHQDVKFKNWSILHNHNNGLDIPTHFNPRTTQNMPCSEKVETWLERLPIFVGFDGYLFTNCFDYEYMLDWEETEFTFEKTTCMETDYSRALTDTDIIHIQEKKIETLIRNQYLKEYEFSQKDFEF</sequence>
<evidence type="ECO:0000313" key="1">
    <source>
        <dbReference type="EMBL" id="EHN02017.1"/>
    </source>
</evidence>
<gene>
    <name evidence="1" type="ORF">VIN7_7642</name>
</gene>
<evidence type="ECO:0000313" key="2">
    <source>
        <dbReference type="Proteomes" id="UP000009009"/>
    </source>
</evidence>
<reference evidence="1 2" key="1">
    <citation type="journal article" date="2012" name="FEMS Yeast Res.">
        <title>The genome sequence of the wine yeast VIN7 reveals an allotriploid hybrid genome with Saccharomyces cerevisiae and Saccharomyces kudriavzevii origins.</title>
        <authorList>
            <person name="Borneman A.R."/>
            <person name="Desany B.A."/>
            <person name="Riches D."/>
            <person name="Affourtit J.P."/>
            <person name="Forgan A.H."/>
            <person name="Pretorius I.S."/>
            <person name="Egholm M."/>
            <person name="Chambers P.J."/>
        </authorList>
    </citation>
    <scope>NUCLEOTIDE SEQUENCE [LARGE SCALE GENOMIC DNA]</scope>
    <source>
        <strain evidence="1 2">VIN7</strain>
    </source>
</reference>